<evidence type="ECO:0000256" key="5">
    <source>
        <dbReference type="ARBA" id="ARBA00022692"/>
    </source>
</evidence>
<dbReference type="SUPFAM" id="SSF81573">
    <property type="entry name" value="F1F0 ATP synthase subunit B, membrane domain"/>
    <property type="match status" value="1"/>
</dbReference>
<dbReference type="Pfam" id="PF00430">
    <property type="entry name" value="ATP-synt_B"/>
    <property type="match status" value="1"/>
</dbReference>
<keyword evidence="10 13" id="KW-0066">ATP synthesis</keyword>
<keyword evidence="3 13" id="KW-1003">Cell membrane</keyword>
<dbReference type="NCBIfam" id="TIGR01144">
    <property type="entry name" value="ATP_synt_b"/>
    <property type="match status" value="1"/>
</dbReference>
<dbReference type="PANTHER" id="PTHR33445:SF1">
    <property type="entry name" value="ATP SYNTHASE SUBUNIT B"/>
    <property type="match status" value="1"/>
</dbReference>
<evidence type="ECO:0000313" key="16">
    <source>
        <dbReference type="EMBL" id="RXJ02698.1"/>
    </source>
</evidence>
<dbReference type="GO" id="GO:0045259">
    <property type="term" value="C:proton-transporting ATP synthase complex"/>
    <property type="evidence" value="ECO:0007669"/>
    <property type="project" value="UniProtKB-KW"/>
</dbReference>
<proteinExistence type="inferred from homology"/>
<keyword evidence="5 13" id="KW-0812">Transmembrane</keyword>
<dbReference type="InterPro" id="IPR050059">
    <property type="entry name" value="ATP_synthase_B_chain"/>
</dbReference>
<keyword evidence="8 13" id="KW-0406">Ion transport</keyword>
<dbReference type="PANTHER" id="PTHR33445">
    <property type="entry name" value="ATP SYNTHASE SUBUNIT B', CHLOROPLASTIC"/>
    <property type="match status" value="1"/>
</dbReference>
<dbReference type="GO" id="GO:0005886">
    <property type="term" value="C:plasma membrane"/>
    <property type="evidence" value="ECO:0007669"/>
    <property type="project" value="UniProtKB-SubCell"/>
</dbReference>
<protein>
    <recommendedName>
        <fullName evidence="13">ATP synthase subunit b</fullName>
    </recommendedName>
    <alternativeName>
        <fullName evidence="13">ATP synthase F(0) sector subunit b</fullName>
    </alternativeName>
    <alternativeName>
        <fullName evidence="13">ATPase subunit I</fullName>
    </alternativeName>
    <alternativeName>
        <fullName evidence="13">F-type ATPase subunit b</fullName>
        <shortName evidence="13">F-ATPase subunit b</shortName>
    </alternativeName>
</protein>
<organism evidence="16 17">
    <name type="scientific">Anaerobacillus alkaliphilus</name>
    <dbReference type="NCBI Taxonomy" id="1548597"/>
    <lineage>
        <taxon>Bacteria</taxon>
        <taxon>Bacillati</taxon>
        <taxon>Bacillota</taxon>
        <taxon>Bacilli</taxon>
        <taxon>Bacillales</taxon>
        <taxon>Bacillaceae</taxon>
        <taxon>Anaerobacillus</taxon>
    </lineage>
</organism>
<dbReference type="Proteomes" id="UP000290649">
    <property type="component" value="Unassembled WGS sequence"/>
</dbReference>
<feature type="coiled-coil region" evidence="15">
    <location>
        <begin position="53"/>
        <end position="124"/>
    </location>
</feature>
<comment type="function">
    <text evidence="13">Component of the F(0) channel, it forms part of the peripheral stalk, linking F(1) to F(0).</text>
</comment>
<keyword evidence="17" id="KW-1185">Reference proteome</keyword>
<name>A0A4V1LGQ0_9BACI</name>
<evidence type="ECO:0000256" key="4">
    <source>
        <dbReference type="ARBA" id="ARBA00022547"/>
    </source>
</evidence>
<keyword evidence="16" id="KW-0378">Hydrolase</keyword>
<keyword evidence="15" id="KW-0175">Coiled coil</keyword>
<evidence type="ECO:0000256" key="12">
    <source>
        <dbReference type="ARBA" id="ARBA00037847"/>
    </source>
</evidence>
<dbReference type="GO" id="GO:0046933">
    <property type="term" value="F:proton-transporting ATP synthase activity, rotational mechanism"/>
    <property type="evidence" value="ECO:0007669"/>
    <property type="project" value="UniProtKB-UniRule"/>
</dbReference>
<evidence type="ECO:0000256" key="10">
    <source>
        <dbReference type="ARBA" id="ARBA00023310"/>
    </source>
</evidence>
<dbReference type="InterPro" id="IPR002146">
    <property type="entry name" value="ATP_synth_b/b'su_bac/chlpt"/>
</dbReference>
<accession>A0A4V1LGQ0</accession>
<dbReference type="CDD" id="cd06503">
    <property type="entry name" value="ATP-synt_Fo_b"/>
    <property type="match status" value="1"/>
</dbReference>
<dbReference type="GO" id="GO:0012505">
    <property type="term" value="C:endomembrane system"/>
    <property type="evidence" value="ECO:0007669"/>
    <property type="project" value="UniProtKB-SubCell"/>
</dbReference>
<dbReference type="GO" id="GO:0016787">
    <property type="term" value="F:hydrolase activity"/>
    <property type="evidence" value="ECO:0007669"/>
    <property type="project" value="UniProtKB-KW"/>
</dbReference>
<evidence type="ECO:0000256" key="1">
    <source>
        <dbReference type="ARBA" id="ARBA00005513"/>
    </source>
</evidence>
<keyword evidence="6 13" id="KW-0375">Hydrogen ion transport</keyword>
<evidence type="ECO:0000256" key="6">
    <source>
        <dbReference type="ARBA" id="ARBA00022781"/>
    </source>
</evidence>
<comment type="subcellular location">
    <subcellularLocation>
        <location evidence="13">Cell membrane</location>
        <topology evidence="13">Single-pass membrane protein</topology>
    </subcellularLocation>
    <subcellularLocation>
        <location evidence="12">Endomembrane system</location>
        <topology evidence="12">Single-pass membrane protein</topology>
    </subcellularLocation>
</comment>
<evidence type="ECO:0000256" key="15">
    <source>
        <dbReference type="SAM" id="Coils"/>
    </source>
</evidence>
<gene>
    <name evidence="13 16" type="primary">atpF</name>
    <name evidence="16" type="ORF">DS745_05130</name>
</gene>
<keyword evidence="7 13" id="KW-1133">Transmembrane helix</keyword>
<evidence type="ECO:0000313" key="17">
    <source>
        <dbReference type="Proteomes" id="UP000290649"/>
    </source>
</evidence>
<evidence type="ECO:0000256" key="13">
    <source>
        <dbReference type="HAMAP-Rule" id="MF_01398"/>
    </source>
</evidence>
<keyword evidence="9 13" id="KW-0472">Membrane</keyword>
<comment type="function">
    <text evidence="11 13">F(1)F(0) ATP synthase produces ATP from ADP in the presence of a proton or sodium gradient. F-type ATPases consist of two structural domains, F(1) containing the extramembraneous catalytic core and F(0) containing the membrane proton channel, linked together by a central stalk and a peripheral stalk. During catalysis, ATP synthesis in the catalytic domain of F(1) is coupled via a rotary mechanism of the central stalk subunits to proton translocation.</text>
</comment>
<comment type="similarity">
    <text evidence="1 13 14">Belongs to the ATPase B chain family.</text>
</comment>
<evidence type="ECO:0000256" key="14">
    <source>
        <dbReference type="RuleBase" id="RU003848"/>
    </source>
</evidence>
<dbReference type="OrthoDB" id="282095at2"/>
<dbReference type="AlphaFoldDB" id="A0A4V1LGQ0"/>
<dbReference type="Gene3D" id="1.20.5.620">
    <property type="entry name" value="F1F0 ATP synthase subunit B, membrane domain"/>
    <property type="match status" value="1"/>
</dbReference>
<dbReference type="EMBL" id="QOUX01000021">
    <property type="protein sequence ID" value="RXJ02698.1"/>
    <property type="molecule type" value="Genomic_DNA"/>
</dbReference>
<comment type="subunit">
    <text evidence="13">F-type ATPases have 2 components, F(1) - the catalytic core - and F(0) - the membrane proton channel. F(1) has five subunits: alpha(3), beta(3), gamma(1), delta(1), epsilon(1). F(0) has three main subunits: a(1), b(2) and c(10-14). The alpha and beta chains form an alternating ring which encloses part of the gamma chain. F(1) is attached to F(0) by a central stalk formed by the gamma and epsilon chains, while a peripheral stalk is formed by the delta and b chains.</text>
</comment>
<evidence type="ECO:0000256" key="2">
    <source>
        <dbReference type="ARBA" id="ARBA00022448"/>
    </source>
</evidence>
<evidence type="ECO:0000256" key="7">
    <source>
        <dbReference type="ARBA" id="ARBA00022989"/>
    </source>
</evidence>
<keyword evidence="4 13" id="KW-0138">CF(0)</keyword>
<feature type="transmembrane region" description="Helical" evidence="13">
    <location>
        <begin position="12"/>
        <end position="35"/>
    </location>
</feature>
<evidence type="ECO:0000256" key="3">
    <source>
        <dbReference type="ARBA" id="ARBA00022475"/>
    </source>
</evidence>
<evidence type="ECO:0000256" key="9">
    <source>
        <dbReference type="ARBA" id="ARBA00023136"/>
    </source>
</evidence>
<evidence type="ECO:0000256" key="11">
    <source>
        <dbReference type="ARBA" id="ARBA00025198"/>
    </source>
</evidence>
<dbReference type="InterPro" id="IPR028987">
    <property type="entry name" value="ATP_synth_B-like_membr_sf"/>
</dbReference>
<reference evidence="16 17" key="1">
    <citation type="journal article" date="2019" name="Int. J. Syst. Evol. Microbiol.">
        <title>Anaerobacillus alkaliphilus sp. nov., a novel alkaliphilic and moderately halophilic bacterium.</title>
        <authorList>
            <person name="Borsodi A.K."/>
            <person name="Aszalos J.M."/>
            <person name="Bihari P."/>
            <person name="Nagy I."/>
            <person name="Schumann P."/>
            <person name="Sproer C."/>
            <person name="Kovacs A.L."/>
            <person name="Boka K."/>
            <person name="Dobosy P."/>
            <person name="Ovari M."/>
            <person name="Szili-Kovacs T."/>
            <person name="Toth E."/>
        </authorList>
    </citation>
    <scope>NUCLEOTIDE SEQUENCE [LARGE SCALE GENOMIC DNA]</scope>
    <source>
        <strain evidence="16 17">B16-10</strain>
    </source>
</reference>
<evidence type="ECO:0000256" key="8">
    <source>
        <dbReference type="ARBA" id="ARBA00023065"/>
    </source>
</evidence>
<comment type="caution">
    <text evidence="16">The sequence shown here is derived from an EMBL/GenBank/DDBJ whole genome shotgun (WGS) entry which is preliminary data.</text>
</comment>
<dbReference type="HAMAP" id="MF_01398">
    <property type="entry name" value="ATP_synth_b_bprime"/>
    <property type="match status" value="1"/>
</dbReference>
<sequence>MKEENVLFENIAWLNAAYQLVVFFVLLVLLKKFAFGPIIGMMQKREEHIANQITSAEKNREEAEKYLVEQREAIQTARAEAQSILANAKKISEQQTEEAIKSAKAEAERMKDIALAEIKREKEQAVSALREQVATLSVLVATKVIEKELDEKAQSKLIEDYLKEVGEDL</sequence>
<dbReference type="InterPro" id="IPR005864">
    <property type="entry name" value="ATP_synth_F0_bsu_bac"/>
</dbReference>
<dbReference type="GO" id="GO:0046961">
    <property type="term" value="F:proton-transporting ATPase activity, rotational mechanism"/>
    <property type="evidence" value="ECO:0007669"/>
    <property type="project" value="TreeGrafter"/>
</dbReference>
<keyword evidence="2 13" id="KW-0813">Transport</keyword>